<dbReference type="InterPro" id="IPR027256">
    <property type="entry name" value="P-typ_ATPase_IB"/>
</dbReference>
<dbReference type="SUPFAM" id="SSF55008">
    <property type="entry name" value="HMA, heavy metal-associated domain"/>
    <property type="match status" value="1"/>
</dbReference>
<dbReference type="GO" id="GO:0019829">
    <property type="term" value="F:ATPase-coupled monoatomic cation transmembrane transporter activity"/>
    <property type="evidence" value="ECO:0007669"/>
    <property type="project" value="InterPro"/>
</dbReference>
<organism evidence="2">
    <name type="scientific">Desulfitobacterium hafniense</name>
    <name type="common">Desulfitobacterium frappieri</name>
    <dbReference type="NCBI Taxonomy" id="49338"/>
    <lineage>
        <taxon>Bacteria</taxon>
        <taxon>Bacillati</taxon>
        <taxon>Bacillota</taxon>
        <taxon>Clostridia</taxon>
        <taxon>Eubacteriales</taxon>
        <taxon>Desulfitobacteriaceae</taxon>
        <taxon>Desulfitobacterium</taxon>
    </lineage>
</organism>
<name>A0A098AZ14_DESHA</name>
<dbReference type="Pfam" id="PF00403">
    <property type="entry name" value="HMA"/>
    <property type="match status" value="1"/>
</dbReference>
<gene>
    <name evidence="2" type="ORF">DPCES_0974</name>
</gene>
<dbReference type="EMBL" id="LK996017">
    <property type="protein sequence ID" value="CDX00861.1"/>
    <property type="molecule type" value="Genomic_DNA"/>
</dbReference>
<dbReference type="RefSeq" id="WP_208925384.1">
    <property type="nucleotide sequence ID" value="NZ_LK996017.1"/>
</dbReference>
<feature type="domain" description="HMA" evidence="1">
    <location>
        <begin position="1"/>
        <end position="69"/>
    </location>
</feature>
<dbReference type="PROSITE" id="PS50846">
    <property type="entry name" value="HMA_2"/>
    <property type="match status" value="1"/>
</dbReference>
<protein>
    <submittedName>
        <fullName evidence="2">Cadmium-transporting ATPase signature</fullName>
    </submittedName>
</protein>
<evidence type="ECO:0000313" key="2">
    <source>
        <dbReference type="EMBL" id="CDX00861.1"/>
    </source>
</evidence>
<sequence>MKKTFRLEGLGCANCAAKMEKAITELDGVKNATVNFMTTKMVIEAEDEKMASIIEAAEKIVKKIEPHVVVKKA</sequence>
<dbReference type="InterPro" id="IPR036163">
    <property type="entry name" value="HMA_dom_sf"/>
</dbReference>
<dbReference type="Gene3D" id="3.30.70.100">
    <property type="match status" value="1"/>
</dbReference>
<dbReference type="GO" id="GO:0016020">
    <property type="term" value="C:membrane"/>
    <property type="evidence" value="ECO:0007669"/>
    <property type="project" value="InterPro"/>
</dbReference>
<dbReference type="GO" id="GO:0046872">
    <property type="term" value="F:metal ion binding"/>
    <property type="evidence" value="ECO:0007669"/>
    <property type="project" value="InterPro"/>
</dbReference>
<dbReference type="AlphaFoldDB" id="A0A098AZ14"/>
<dbReference type="PRINTS" id="PR00941">
    <property type="entry name" value="CDATPASE"/>
</dbReference>
<accession>A0A098AZ14</accession>
<dbReference type="CDD" id="cd00371">
    <property type="entry name" value="HMA"/>
    <property type="match status" value="1"/>
</dbReference>
<evidence type="ECO:0000259" key="1">
    <source>
        <dbReference type="PROSITE" id="PS50846"/>
    </source>
</evidence>
<reference evidence="2" key="1">
    <citation type="submission" date="2014-07" db="EMBL/GenBank/DDBJ databases">
        <authorList>
            <person name="Hornung V.Bastian."/>
        </authorList>
    </citation>
    <scope>NUCLEOTIDE SEQUENCE</scope>
    <source>
        <strain evidence="2">PCE-S</strain>
    </source>
</reference>
<proteinExistence type="predicted"/>
<dbReference type="InterPro" id="IPR006121">
    <property type="entry name" value="HMA_dom"/>
</dbReference>
<dbReference type="PATRIC" id="fig|49338.4.peg.1049"/>